<organism evidence="8 9">
    <name type="scientific">Hymenobacter koreensis</name>
    <dbReference type="NCBI Taxonomy" id="1084523"/>
    <lineage>
        <taxon>Bacteria</taxon>
        <taxon>Pseudomonadati</taxon>
        <taxon>Bacteroidota</taxon>
        <taxon>Cytophagia</taxon>
        <taxon>Cytophagales</taxon>
        <taxon>Hymenobacteraceae</taxon>
        <taxon>Hymenobacter</taxon>
    </lineage>
</organism>
<dbReference type="Pfam" id="PF00254">
    <property type="entry name" value="FKBP_C"/>
    <property type="match status" value="1"/>
</dbReference>
<evidence type="ECO:0000313" key="9">
    <source>
        <dbReference type="Proteomes" id="UP001500454"/>
    </source>
</evidence>
<accession>A0ABP8JFC7</accession>
<evidence type="ECO:0000256" key="2">
    <source>
        <dbReference type="ARBA" id="ARBA00006577"/>
    </source>
</evidence>
<keyword evidence="3 5" id="KW-0697">Rotamase</keyword>
<evidence type="ECO:0000313" key="8">
    <source>
        <dbReference type="EMBL" id="GAA4389841.1"/>
    </source>
</evidence>
<comment type="similarity">
    <text evidence="2 6">Belongs to the FKBP-type PPIase family.</text>
</comment>
<sequence>MQPFPRAAGSYGQPPVFFLTAMRTLSLLSLPSFGRLRGLLALLLPLLLLTAACKKDDAFSAQIEAQKKLDDEAIREYLTKNNITTFEKTESGLYLVFTKDEPGVLIRAGNSVQAKYIGRFLDGRVFDSSYDNNLLCQCFSFRVGQSPLQVIQGWDEGFRLMNKGDEVKLLVPSYMAYGTRGGGSIGPNTPIQFDIVVTDVR</sequence>
<proteinExistence type="inferred from homology"/>
<dbReference type="PANTHER" id="PTHR43811:SF19">
    <property type="entry name" value="39 KDA FK506-BINDING NUCLEAR PROTEIN"/>
    <property type="match status" value="1"/>
</dbReference>
<reference evidence="9" key="1">
    <citation type="journal article" date="2019" name="Int. J. Syst. Evol. Microbiol.">
        <title>The Global Catalogue of Microorganisms (GCM) 10K type strain sequencing project: providing services to taxonomists for standard genome sequencing and annotation.</title>
        <authorList>
            <consortium name="The Broad Institute Genomics Platform"/>
            <consortium name="The Broad Institute Genome Sequencing Center for Infectious Disease"/>
            <person name="Wu L."/>
            <person name="Ma J."/>
        </authorList>
    </citation>
    <scope>NUCLEOTIDE SEQUENCE [LARGE SCALE GENOMIC DNA]</scope>
    <source>
        <strain evidence="9">JCM 17924</strain>
    </source>
</reference>
<dbReference type="Gene3D" id="3.10.50.40">
    <property type="match status" value="1"/>
</dbReference>
<comment type="caution">
    <text evidence="8">The sequence shown here is derived from an EMBL/GenBank/DDBJ whole genome shotgun (WGS) entry which is preliminary data.</text>
</comment>
<dbReference type="EMBL" id="BAABHA010000014">
    <property type="protein sequence ID" value="GAA4389841.1"/>
    <property type="molecule type" value="Genomic_DNA"/>
</dbReference>
<protein>
    <recommendedName>
        <fullName evidence="6">Peptidyl-prolyl cis-trans isomerase</fullName>
        <ecNumber evidence="6">5.2.1.8</ecNumber>
    </recommendedName>
</protein>
<feature type="domain" description="PPIase FKBP-type" evidence="7">
    <location>
        <begin position="109"/>
        <end position="201"/>
    </location>
</feature>
<name>A0ABP8JFC7_9BACT</name>
<dbReference type="EC" id="5.2.1.8" evidence="6"/>
<dbReference type="InterPro" id="IPR001179">
    <property type="entry name" value="PPIase_FKBP_dom"/>
</dbReference>
<evidence type="ECO:0000256" key="5">
    <source>
        <dbReference type="PROSITE-ProRule" id="PRU00277"/>
    </source>
</evidence>
<evidence type="ECO:0000256" key="3">
    <source>
        <dbReference type="ARBA" id="ARBA00023110"/>
    </source>
</evidence>
<evidence type="ECO:0000256" key="1">
    <source>
        <dbReference type="ARBA" id="ARBA00000971"/>
    </source>
</evidence>
<gene>
    <name evidence="8" type="ORF">GCM10023186_37510</name>
</gene>
<evidence type="ECO:0000256" key="4">
    <source>
        <dbReference type="ARBA" id="ARBA00023235"/>
    </source>
</evidence>
<evidence type="ECO:0000259" key="7">
    <source>
        <dbReference type="PROSITE" id="PS50059"/>
    </source>
</evidence>
<comment type="catalytic activity">
    <reaction evidence="1 5 6">
        <text>[protein]-peptidylproline (omega=180) = [protein]-peptidylproline (omega=0)</text>
        <dbReference type="Rhea" id="RHEA:16237"/>
        <dbReference type="Rhea" id="RHEA-COMP:10747"/>
        <dbReference type="Rhea" id="RHEA-COMP:10748"/>
        <dbReference type="ChEBI" id="CHEBI:83833"/>
        <dbReference type="ChEBI" id="CHEBI:83834"/>
        <dbReference type="EC" id="5.2.1.8"/>
    </reaction>
</comment>
<evidence type="ECO:0000256" key="6">
    <source>
        <dbReference type="RuleBase" id="RU003915"/>
    </source>
</evidence>
<dbReference type="Proteomes" id="UP001500454">
    <property type="component" value="Unassembled WGS sequence"/>
</dbReference>
<dbReference type="InterPro" id="IPR046357">
    <property type="entry name" value="PPIase_dom_sf"/>
</dbReference>
<keyword evidence="4 5" id="KW-0413">Isomerase</keyword>
<dbReference type="SUPFAM" id="SSF54534">
    <property type="entry name" value="FKBP-like"/>
    <property type="match status" value="1"/>
</dbReference>
<dbReference type="PROSITE" id="PS50059">
    <property type="entry name" value="FKBP_PPIASE"/>
    <property type="match status" value="1"/>
</dbReference>
<dbReference type="PANTHER" id="PTHR43811">
    <property type="entry name" value="FKBP-TYPE PEPTIDYL-PROLYL CIS-TRANS ISOMERASE FKPA"/>
    <property type="match status" value="1"/>
</dbReference>
<keyword evidence="9" id="KW-1185">Reference proteome</keyword>